<dbReference type="SUPFAM" id="SSF48403">
    <property type="entry name" value="Ankyrin repeat"/>
    <property type="match status" value="1"/>
</dbReference>
<feature type="repeat" description="ANK" evidence="2">
    <location>
        <begin position="1062"/>
        <end position="1094"/>
    </location>
</feature>
<reference evidence="5" key="2">
    <citation type="submission" date="2023-05" db="EMBL/GenBank/DDBJ databases">
        <authorList>
            <consortium name="Lawrence Berkeley National Laboratory"/>
            <person name="Steindorff A."/>
            <person name="Hensen N."/>
            <person name="Bonometti L."/>
            <person name="Westerberg I."/>
            <person name="Brannstrom I.O."/>
            <person name="Guillou S."/>
            <person name="Cros-Aarteil S."/>
            <person name="Calhoun S."/>
            <person name="Haridas S."/>
            <person name="Kuo A."/>
            <person name="Mondo S."/>
            <person name="Pangilinan J."/>
            <person name="Riley R."/>
            <person name="Labutti K."/>
            <person name="Andreopoulos B."/>
            <person name="Lipzen A."/>
            <person name="Chen C."/>
            <person name="Yanf M."/>
            <person name="Daum C."/>
            <person name="Ng V."/>
            <person name="Clum A."/>
            <person name="Ohm R."/>
            <person name="Martin F."/>
            <person name="Silar P."/>
            <person name="Natvig D."/>
            <person name="Lalanne C."/>
            <person name="Gautier V."/>
            <person name="Ament-Velasquez S.L."/>
            <person name="Kruys A."/>
            <person name="Hutchinson M.I."/>
            <person name="Powell A.J."/>
            <person name="Barry K."/>
            <person name="Miller A.N."/>
            <person name="Grigoriev I.V."/>
            <person name="Debuchy R."/>
            <person name="Gladieux P."/>
            <person name="Thoren M.H."/>
            <person name="Johannesson H."/>
        </authorList>
    </citation>
    <scope>NUCLEOTIDE SEQUENCE</scope>
    <source>
        <strain evidence="5">CBS 103.79</strain>
    </source>
</reference>
<dbReference type="SUPFAM" id="SSF53474">
    <property type="entry name" value="alpha/beta-Hydrolases"/>
    <property type="match status" value="1"/>
</dbReference>
<name>A0AAN6RP40_9PEZI</name>
<dbReference type="Gene3D" id="3.40.50.300">
    <property type="entry name" value="P-loop containing nucleotide triphosphate hydrolases"/>
    <property type="match status" value="1"/>
</dbReference>
<proteinExistence type="predicted"/>
<dbReference type="PROSITE" id="PS50088">
    <property type="entry name" value="ANK_REPEAT"/>
    <property type="match status" value="5"/>
</dbReference>
<evidence type="ECO:0000313" key="6">
    <source>
        <dbReference type="Proteomes" id="UP001303889"/>
    </source>
</evidence>
<dbReference type="PROSITE" id="PS50297">
    <property type="entry name" value="ANK_REP_REGION"/>
    <property type="match status" value="5"/>
</dbReference>
<protein>
    <recommendedName>
        <fullName evidence="4">Nephrocystin 3-like N-terminal domain-containing protein</fullName>
    </recommendedName>
</protein>
<dbReference type="EMBL" id="MU855977">
    <property type="protein sequence ID" value="KAK3898217.1"/>
    <property type="molecule type" value="Genomic_DNA"/>
</dbReference>
<accession>A0AAN6RP40</accession>
<gene>
    <name evidence="5" type="ORF">C8A05DRAFT_47392</name>
</gene>
<dbReference type="PANTHER" id="PTHR10039">
    <property type="entry name" value="AMELOGENIN"/>
    <property type="match status" value="1"/>
</dbReference>
<keyword evidence="6" id="KW-1185">Reference proteome</keyword>
<dbReference type="Pfam" id="PF12796">
    <property type="entry name" value="Ank_2"/>
    <property type="match status" value="2"/>
</dbReference>
<evidence type="ECO:0000256" key="3">
    <source>
        <dbReference type="SAM" id="MobiDB-lite"/>
    </source>
</evidence>
<dbReference type="SMART" id="SM00248">
    <property type="entry name" value="ANK"/>
    <property type="match status" value="5"/>
</dbReference>
<dbReference type="Gene3D" id="1.25.40.20">
    <property type="entry name" value="Ankyrin repeat-containing domain"/>
    <property type="match status" value="1"/>
</dbReference>
<dbReference type="InterPro" id="IPR002110">
    <property type="entry name" value="Ankyrin_rpt"/>
</dbReference>
<dbReference type="AlphaFoldDB" id="A0AAN6RP40"/>
<evidence type="ECO:0000256" key="2">
    <source>
        <dbReference type="PROSITE-ProRule" id="PRU00023"/>
    </source>
</evidence>
<dbReference type="InterPro" id="IPR029058">
    <property type="entry name" value="AB_hydrolase_fold"/>
</dbReference>
<keyword evidence="2" id="KW-0040">ANK repeat</keyword>
<dbReference type="Gene3D" id="3.40.50.1820">
    <property type="entry name" value="alpha/beta hydrolase"/>
    <property type="match status" value="1"/>
</dbReference>
<dbReference type="InterPro" id="IPR027417">
    <property type="entry name" value="P-loop_NTPase"/>
</dbReference>
<evidence type="ECO:0000256" key="1">
    <source>
        <dbReference type="ARBA" id="ARBA00022737"/>
    </source>
</evidence>
<feature type="repeat" description="ANK" evidence="2">
    <location>
        <begin position="1029"/>
        <end position="1061"/>
    </location>
</feature>
<feature type="repeat" description="ANK" evidence="2">
    <location>
        <begin position="963"/>
        <end position="995"/>
    </location>
</feature>
<feature type="repeat" description="ANK" evidence="2">
    <location>
        <begin position="996"/>
        <end position="1028"/>
    </location>
</feature>
<dbReference type="PANTHER" id="PTHR10039:SF5">
    <property type="entry name" value="NACHT DOMAIN-CONTAINING PROTEIN"/>
    <property type="match status" value="1"/>
</dbReference>
<reference evidence="5" key="1">
    <citation type="journal article" date="2023" name="Mol. Phylogenet. Evol.">
        <title>Genome-scale phylogeny and comparative genomics of the fungal order Sordariales.</title>
        <authorList>
            <person name="Hensen N."/>
            <person name="Bonometti L."/>
            <person name="Westerberg I."/>
            <person name="Brannstrom I.O."/>
            <person name="Guillou S."/>
            <person name="Cros-Aarteil S."/>
            <person name="Calhoun S."/>
            <person name="Haridas S."/>
            <person name="Kuo A."/>
            <person name="Mondo S."/>
            <person name="Pangilinan J."/>
            <person name="Riley R."/>
            <person name="LaButti K."/>
            <person name="Andreopoulos B."/>
            <person name="Lipzen A."/>
            <person name="Chen C."/>
            <person name="Yan M."/>
            <person name="Daum C."/>
            <person name="Ng V."/>
            <person name="Clum A."/>
            <person name="Steindorff A."/>
            <person name="Ohm R.A."/>
            <person name="Martin F."/>
            <person name="Silar P."/>
            <person name="Natvig D.O."/>
            <person name="Lalanne C."/>
            <person name="Gautier V."/>
            <person name="Ament-Velasquez S.L."/>
            <person name="Kruys A."/>
            <person name="Hutchinson M.I."/>
            <person name="Powell A.J."/>
            <person name="Barry K."/>
            <person name="Miller A.N."/>
            <person name="Grigoriev I.V."/>
            <person name="Debuchy R."/>
            <person name="Gladieux P."/>
            <person name="Hiltunen Thoren M."/>
            <person name="Johannesson H."/>
        </authorList>
    </citation>
    <scope>NUCLEOTIDE SEQUENCE</scope>
    <source>
        <strain evidence="5">CBS 103.79</strain>
    </source>
</reference>
<evidence type="ECO:0000313" key="5">
    <source>
        <dbReference type="EMBL" id="KAK3898217.1"/>
    </source>
</evidence>
<feature type="region of interest" description="Disordered" evidence="3">
    <location>
        <begin position="33"/>
        <end position="56"/>
    </location>
</feature>
<dbReference type="InterPro" id="IPR056884">
    <property type="entry name" value="NPHP3-like_N"/>
</dbReference>
<organism evidence="5 6">
    <name type="scientific">Staphylotrichum tortipilum</name>
    <dbReference type="NCBI Taxonomy" id="2831512"/>
    <lineage>
        <taxon>Eukaryota</taxon>
        <taxon>Fungi</taxon>
        <taxon>Dikarya</taxon>
        <taxon>Ascomycota</taxon>
        <taxon>Pezizomycotina</taxon>
        <taxon>Sordariomycetes</taxon>
        <taxon>Sordariomycetidae</taxon>
        <taxon>Sordariales</taxon>
        <taxon>Chaetomiaceae</taxon>
        <taxon>Staphylotrichum</taxon>
    </lineage>
</organism>
<dbReference type="SUPFAM" id="SSF52540">
    <property type="entry name" value="P-loop containing nucleoside triphosphate hydrolases"/>
    <property type="match status" value="1"/>
</dbReference>
<feature type="repeat" description="ANK" evidence="2">
    <location>
        <begin position="930"/>
        <end position="962"/>
    </location>
</feature>
<dbReference type="InterPro" id="IPR036770">
    <property type="entry name" value="Ankyrin_rpt-contain_sf"/>
</dbReference>
<feature type="compositionally biased region" description="Polar residues" evidence="3">
    <location>
        <begin position="38"/>
        <end position="49"/>
    </location>
</feature>
<dbReference type="Proteomes" id="UP001303889">
    <property type="component" value="Unassembled WGS sequence"/>
</dbReference>
<dbReference type="Pfam" id="PF24883">
    <property type="entry name" value="NPHP3_N"/>
    <property type="match status" value="1"/>
</dbReference>
<sequence>MQPVPATGLTILFEPDEPSVDIVFVHGFTGHPERTWTRPGTNNSNTTAGPSLEPPSKLRRLNPLSASHHLVPGTVPCARVLTYGYDAHIRLQWAGPRVNTNTVYDIAWNLLVALESERRAEPSRPVLFVVHSLGGIVVKEALRRSRSCQMGQAYLRGIFESTIGIIFFGTPHAGADPRTFLHHVAEKVAKVAGFSVNEQIVSALLPSSERLRELRDEFGPMAQDRGWIIYSFQEQLGVDILFGKVVDDTSSYLNISAVETTEHIGRNHMEMCRFPGVDDAEYKKVAAALCRITATVTVSKHKPRTVGQQLLDEEKKRELMNSLRFDQIDARHRSIKRAHAKTCEWLLGKSEYQDWLDPIKLGEHHGFLWIKGKPGTGKSTLMKFALANARQKVDTKGNIILSFFFNARGDKLEKSTVGMYRSLLLQLLERLPSLQGVFDSLGLTARNAGGRQWSVESLKSLFEQAVQSLGEESSLVCYIDALDECDEAQIRDMISFFEHLGGLLSASAAGMQFRGHSQDIVRYLNSQLRIGHSKLAGQIRAEVQDKAVGVFMWVVLVVEILNKEHDRGRIHALQRKLHAIPEDLHELFRDILTRDILTRDCINRHELLLCVQWVLFARHPLRPEQLYFAILAGVEPNSLSEWDPDEITTTVMGRFILDSSKGLAEVTKSKRPTVQFIHESVRDFLLKENGLKEIWLDLGNDHPEGESHERLKKCCVKHLDDVDILASLSAIPDSLPTASSPEAAELRRSATKKFPFLEYATQNILHHADAAEAGGISQTGWFPSFPLARWVQFHNLFERHQARRYTKPRLLYVLAEHNTAAFIRVYPSNQACFAMEEERYGTPILAALATASKEAAVAFVEVHSRLEPENTLLHDLRERLVENRHKCLKLGRTFTFSRTRGVHSFVQEQDDEGFATLLVSAGQVNGKGQDGQSLLAWAVGRGYEATVRLLLDKGAEIETKNASGRTPLSWAAVAGDEAIIRLLLDNGAEIETKDASDRTPLSWAAAKWHAAIVQLLLNNGAEIETRDMFSQTPLSWAANEGYTAVVRLLLDKGADIKTTDNQNRTPLEWALKNRHTAIVKVLLEKRADIEMKDNEGRTPLS</sequence>
<feature type="domain" description="Nephrocystin 3-like N-terminal" evidence="4">
    <location>
        <begin position="342"/>
        <end position="499"/>
    </location>
</feature>
<evidence type="ECO:0000259" key="4">
    <source>
        <dbReference type="Pfam" id="PF24883"/>
    </source>
</evidence>
<comment type="caution">
    <text evidence="5">The sequence shown here is derived from an EMBL/GenBank/DDBJ whole genome shotgun (WGS) entry which is preliminary data.</text>
</comment>
<keyword evidence="1" id="KW-0677">Repeat</keyword>